<dbReference type="PANTHER" id="PTHR44688:SF16">
    <property type="entry name" value="DNA-BINDING TRANSCRIPTIONAL ACTIVATOR DEVR_DOSR"/>
    <property type="match status" value="1"/>
</dbReference>
<dbReference type="RefSeq" id="WP_379533640.1">
    <property type="nucleotide sequence ID" value="NZ_JBHSBI010000030.1"/>
</dbReference>
<accession>A0ABV8GL93</accession>
<protein>
    <submittedName>
        <fullName evidence="5">Response regulator transcription factor</fullName>
    </submittedName>
</protein>
<reference evidence="6" key="1">
    <citation type="journal article" date="2019" name="Int. J. Syst. Evol. Microbiol.">
        <title>The Global Catalogue of Microorganisms (GCM) 10K type strain sequencing project: providing services to taxonomists for standard genome sequencing and annotation.</title>
        <authorList>
            <consortium name="The Broad Institute Genomics Platform"/>
            <consortium name="The Broad Institute Genome Sequencing Center for Infectious Disease"/>
            <person name="Wu L."/>
            <person name="Ma J."/>
        </authorList>
    </citation>
    <scope>NUCLEOTIDE SEQUENCE [LARGE SCALE GENOMIC DNA]</scope>
    <source>
        <strain evidence="6">TBRC 1276</strain>
    </source>
</reference>
<keyword evidence="1" id="KW-0805">Transcription regulation</keyword>
<keyword evidence="2" id="KW-0238">DNA-binding</keyword>
<dbReference type="PROSITE" id="PS00622">
    <property type="entry name" value="HTH_LUXR_1"/>
    <property type="match status" value="1"/>
</dbReference>
<keyword evidence="6" id="KW-1185">Reference proteome</keyword>
<name>A0ABV8GL93_9ACTN</name>
<proteinExistence type="predicted"/>
<dbReference type="SUPFAM" id="SSF46894">
    <property type="entry name" value="C-terminal effector domain of the bipartite response regulators"/>
    <property type="match status" value="1"/>
</dbReference>
<organism evidence="5 6">
    <name type="scientific">Nonomuraea purpurea</name>
    <dbReference type="NCBI Taxonomy" id="1849276"/>
    <lineage>
        <taxon>Bacteria</taxon>
        <taxon>Bacillati</taxon>
        <taxon>Actinomycetota</taxon>
        <taxon>Actinomycetes</taxon>
        <taxon>Streptosporangiales</taxon>
        <taxon>Streptosporangiaceae</taxon>
        <taxon>Nonomuraea</taxon>
    </lineage>
</organism>
<dbReference type="CDD" id="cd06170">
    <property type="entry name" value="LuxR_C_like"/>
    <property type="match status" value="1"/>
</dbReference>
<evidence type="ECO:0000256" key="2">
    <source>
        <dbReference type="ARBA" id="ARBA00023125"/>
    </source>
</evidence>
<dbReference type="PRINTS" id="PR00038">
    <property type="entry name" value="HTHLUXR"/>
</dbReference>
<dbReference type="Proteomes" id="UP001595851">
    <property type="component" value="Unassembled WGS sequence"/>
</dbReference>
<evidence type="ECO:0000256" key="1">
    <source>
        <dbReference type="ARBA" id="ARBA00023015"/>
    </source>
</evidence>
<dbReference type="SMART" id="SM00421">
    <property type="entry name" value="HTH_LUXR"/>
    <property type="match status" value="1"/>
</dbReference>
<dbReference type="InterPro" id="IPR016032">
    <property type="entry name" value="Sig_transdc_resp-reg_C-effctor"/>
</dbReference>
<dbReference type="PROSITE" id="PS50043">
    <property type="entry name" value="HTH_LUXR_2"/>
    <property type="match status" value="1"/>
</dbReference>
<dbReference type="PANTHER" id="PTHR44688">
    <property type="entry name" value="DNA-BINDING TRANSCRIPTIONAL ACTIVATOR DEVR_DOSR"/>
    <property type="match status" value="1"/>
</dbReference>
<feature type="domain" description="HTH luxR-type" evidence="4">
    <location>
        <begin position="1"/>
        <end position="58"/>
    </location>
</feature>
<evidence type="ECO:0000259" key="4">
    <source>
        <dbReference type="PROSITE" id="PS50043"/>
    </source>
</evidence>
<evidence type="ECO:0000313" key="6">
    <source>
        <dbReference type="Proteomes" id="UP001595851"/>
    </source>
</evidence>
<comment type="caution">
    <text evidence="5">The sequence shown here is derived from an EMBL/GenBank/DDBJ whole genome shotgun (WGS) entry which is preliminary data.</text>
</comment>
<dbReference type="EMBL" id="JBHSBI010000030">
    <property type="protein sequence ID" value="MFC4013785.1"/>
    <property type="molecule type" value="Genomic_DNA"/>
</dbReference>
<gene>
    <name evidence="5" type="ORF">ACFOY2_41625</name>
</gene>
<dbReference type="InterPro" id="IPR000792">
    <property type="entry name" value="Tscrpt_reg_LuxR_C"/>
</dbReference>
<evidence type="ECO:0000256" key="3">
    <source>
        <dbReference type="ARBA" id="ARBA00023163"/>
    </source>
</evidence>
<sequence length="70" mass="7563">MRICEAQMPPCAAGNTNAEIARILAISPGTVKIHIERIPARLGPRTRVQAAAYAHRHGLSTWPDPQAVIP</sequence>
<dbReference type="Gene3D" id="1.10.10.10">
    <property type="entry name" value="Winged helix-like DNA-binding domain superfamily/Winged helix DNA-binding domain"/>
    <property type="match status" value="1"/>
</dbReference>
<keyword evidence="3" id="KW-0804">Transcription</keyword>
<evidence type="ECO:0000313" key="5">
    <source>
        <dbReference type="EMBL" id="MFC4013785.1"/>
    </source>
</evidence>
<dbReference type="InterPro" id="IPR036388">
    <property type="entry name" value="WH-like_DNA-bd_sf"/>
</dbReference>
<dbReference type="Pfam" id="PF00196">
    <property type="entry name" value="GerE"/>
    <property type="match status" value="1"/>
</dbReference>